<evidence type="ECO:0000313" key="1">
    <source>
        <dbReference type="EMBL" id="MFC6660067.1"/>
    </source>
</evidence>
<protein>
    <submittedName>
        <fullName evidence="1">Uncharacterized protein</fullName>
    </submittedName>
</protein>
<dbReference type="Proteomes" id="UP001596317">
    <property type="component" value="Unassembled WGS sequence"/>
</dbReference>
<accession>A0ABW1ZKN4</accession>
<proteinExistence type="predicted"/>
<gene>
    <name evidence="1" type="ORF">ACFP90_06670</name>
</gene>
<sequence length="145" mass="15529">MAQQVMEVFGPCAVLRSYRDADVRREPTASLDVRLLNLGPGFLWIESAMATWAVGGQQEHSYLPLAERIEPGAGLVVMTPGTVEGVLKAGGRAVQMGRTQAVPATRMTYRVAVPGQVLEIKLLFKPLAGLSGAFGVLIDPGDLPW</sequence>
<keyword evidence="2" id="KW-1185">Reference proteome</keyword>
<name>A0ABW1ZKN4_9DEIO</name>
<evidence type="ECO:0000313" key="2">
    <source>
        <dbReference type="Proteomes" id="UP001596317"/>
    </source>
</evidence>
<organism evidence="1 2">
    <name type="scientific">Deinococcus multiflagellatus</name>
    <dbReference type="NCBI Taxonomy" id="1656887"/>
    <lineage>
        <taxon>Bacteria</taxon>
        <taxon>Thermotogati</taxon>
        <taxon>Deinococcota</taxon>
        <taxon>Deinococci</taxon>
        <taxon>Deinococcales</taxon>
        <taxon>Deinococcaceae</taxon>
        <taxon>Deinococcus</taxon>
    </lineage>
</organism>
<reference evidence="2" key="1">
    <citation type="journal article" date="2019" name="Int. J. Syst. Evol. Microbiol.">
        <title>The Global Catalogue of Microorganisms (GCM) 10K type strain sequencing project: providing services to taxonomists for standard genome sequencing and annotation.</title>
        <authorList>
            <consortium name="The Broad Institute Genomics Platform"/>
            <consortium name="The Broad Institute Genome Sequencing Center for Infectious Disease"/>
            <person name="Wu L."/>
            <person name="Ma J."/>
        </authorList>
    </citation>
    <scope>NUCLEOTIDE SEQUENCE [LARGE SCALE GENOMIC DNA]</scope>
    <source>
        <strain evidence="2">CCUG 63830</strain>
    </source>
</reference>
<comment type="caution">
    <text evidence="1">The sequence shown here is derived from an EMBL/GenBank/DDBJ whole genome shotgun (WGS) entry which is preliminary data.</text>
</comment>
<dbReference type="EMBL" id="JBHSWB010000001">
    <property type="protein sequence ID" value="MFC6660067.1"/>
    <property type="molecule type" value="Genomic_DNA"/>
</dbReference>
<dbReference type="RefSeq" id="WP_380054888.1">
    <property type="nucleotide sequence ID" value="NZ_JBHSWB010000001.1"/>
</dbReference>